<dbReference type="GO" id="GO:0006493">
    <property type="term" value="P:protein O-linked glycosylation"/>
    <property type="evidence" value="ECO:0007669"/>
    <property type="project" value="TreeGrafter"/>
</dbReference>
<feature type="compositionally biased region" description="Pro residues" evidence="13">
    <location>
        <begin position="117"/>
        <end position="145"/>
    </location>
</feature>
<evidence type="ECO:0000256" key="4">
    <source>
        <dbReference type="ARBA" id="ARBA00022676"/>
    </source>
</evidence>
<dbReference type="AlphaFoldDB" id="A0A6P4ZRD6"/>
<feature type="compositionally biased region" description="Polar residues" evidence="13">
    <location>
        <begin position="101"/>
        <end position="115"/>
    </location>
</feature>
<keyword evidence="5" id="KW-0808">Transferase</keyword>
<name>A0A6P4ZRD6_BRABE</name>
<evidence type="ECO:0000256" key="3">
    <source>
        <dbReference type="ARBA" id="ARBA00008661"/>
    </source>
</evidence>
<reference evidence="15" key="1">
    <citation type="submission" date="2025-08" db="UniProtKB">
        <authorList>
            <consortium name="RefSeq"/>
        </authorList>
    </citation>
    <scope>IDENTIFICATION</scope>
    <source>
        <tissue evidence="15">Gonad</tissue>
    </source>
</reference>
<dbReference type="GO" id="GO:0000139">
    <property type="term" value="C:Golgi membrane"/>
    <property type="evidence" value="ECO:0007669"/>
    <property type="project" value="UniProtKB-SubCell"/>
</dbReference>
<dbReference type="OrthoDB" id="115198at2759"/>
<keyword evidence="14" id="KW-1185">Reference proteome</keyword>
<protein>
    <recommendedName>
        <fullName evidence="12">Hexosyltransferase</fullName>
        <ecNumber evidence="12">2.4.1.-</ecNumber>
    </recommendedName>
</protein>
<dbReference type="PANTHER" id="PTHR11214">
    <property type="entry name" value="BETA-1,3-N-ACETYLGLUCOSAMINYLTRANSFERASE"/>
    <property type="match status" value="1"/>
</dbReference>
<evidence type="ECO:0000256" key="11">
    <source>
        <dbReference type="ARBA" id="ARBA00023180"/>
    </source>
</evidence>
<accession>A0A6P4ZRD6</accession>
<feature type="compositionally biased region" description="Pro residues" evidence="13">
    <location>
        <begin position="153"/>
        <end position="166"/>
    </location>
</feature>
<keyword evidence="11" id="KW-0325">Glycoprotein</keyword>
<comment type="similarity">
    <text evidence="3 12">Belongs to the glycosyltransferase 31 family.</text>
</comment>
<evidence type="ECO:0000256" key="7">
    <source>
        <dbReference type="ARBA" id="ARBA00022968"/>
    </source>
</evidence>
<proteinExistence type="inferred from homology"/>
<organism evidence="14 15">
    <name type="scientific">Branchiostoma belcheri</name>
    <name type="common">Amphioxus</name>
    <dbReference type="NCBI Taxonomy" id="7741"/>
    <lineage>
        <taxon>Eukaryota</taxon>
        <taxon>Metazoa</taxon>
        <taxon>Chordata</taxon>
        <taxon>Cephalochordata</taxon>
        <taxon>Leptocardii</taxon>
        <taxon>Amphioxiformes</taxon>
        <taxon>Branchiostomatidae</taxon>
        <taxon>Branchiostoma</taxon>
    </lineage>
</organism>
<keyword evidence="6 12" id="KW-0812">Transmembrane</keyword>
<evidence type="ECO:0000256" key="8">
    <source>
        <dbReference type="ARBA" id="ARBA00022989"/>
    </source>
</evidence>
<dbReference type="Proteomes" id="UP000515135">
    <property type="component" value="Unplaced"/>
</dbReference>
<dbReference type="Pfam" id="PF01762">
    <property type="entry name" value="Galactosyl_T"/>
    <property type="match status" value="1"/>
</dbReference>
<dbReference type="KEGG" id="bbel:109479202"/>
<feature type="transmembrane region" description="Helical" evidence="12">
    <location>
        <begin position="12"/>
        <end position="35"/>
    </location>
</feature>
<evidence type="ECO:0000313" key="14">
    <source>
        <dbReference type="Proteomes" id="UP000515135"/>
    </source>
</evidence>
<evidence type="ECO:0000256" key="9">
    <source>
        <dbReference type="ARBA" id="ARBA00023034"/>
    </source>
</evidence>
<evidence type="ECO:0000256" key="2">
    <source>
        <dbReference type="ARBA" id="ARBA00004922"/>
    </source>
</evidence>
<dbReference type="RefSeq" id="XP_019636654.1">
    <property type="nucleotide sequence ID" value="XM_019781095.1"/>
</dbReference>
<feature type="region of interest" description="Disordered" evidence="13">
    <location>
        <begin position="73"/>
        <end position="169"/>
    </location>
</feature>
<dbReference type="EC" id="2.4.1.-" evidence="12"/>
<keyword evidence="7 12" id="KW-0735">Signal-anchor</keyword>
<keyword evidence="4 12" id="KW-0328">Glycosyltransferase</keyword>
<keyword evidence="10 12" id="KW-0472">Membrane</keyword>
<dbReference type="GeneID" id="109479202"/>
<evidence type="ECO:0000256" key="12">
    <source>
        <dbReference type="RuleBase" id="RU363063"/>
    </source>
</evidence>
<evidence type="ECO:0000256" key="10">
    <source>
        <dbReference type="ARBA" id="ARBA00023136"/>
    </source>
</evidence>
<evidence type="ECO:0000256" key="5">
    <source>
        <dbReference type="ARBA" id="ARBA00022679"/>
    </source>
</evidence>
<comment type="subcellular location">
    <subcellularLocation>
        <location evidence="1 12">Golgi apparatus membrane</location>
        <topology evidence="1 12">Single-pass type II membrane protein</topology>
    </subcellularLocation>
</comment>
<keyword evidence="9 12" id="KW-0333">Golgi apparatus</keyword>
<keyword evidence="8 12" id="KW-1133">Transmembrane helix</keyword>
<sequence>MISKMWSGRGKVGMMFNVVLVLSIVLVYHQLYLIFQQRGRRAERLNVLRSQMRLSRDLSNNGTVLKEKIVSPGMVDNSNSKIDLPLVKSESVGGKSKEKAVQTNSRGQETKNNQPKIAPPAKPNPWPAKPNPWPAKPNPGAPKPNPVAAKPNPGAPKPNPGAPKPNPVVAKPNPVAPVAVNPHPYYFTIHHPYKCKDWVFLLIIVTSSPQNVKQRQSIRQTWGNETNVPGVAIRTLFAIGKTNSVVTQQALEQEDKLHHDIIQENFVDSYHNLTHKTIMCLKYAFKFCPKARYLLKTDDDTFVNVFNLVAYLQELGKNKKGRIVVGEVWREGKPIQEQRRKWAVPSQDYPRESYPKYPNGFAYVISNDITYQVYVTSQNIKNYFLEDVYIGLCLEKLGIDLIDNEHFYNYFVDIDPCRHQKLIASHWVKEPAKMVKLWKSAQQKCERR</sequence>
<evidence type="ECO:0000256" key="1">
    <source>
        <dbReference type="ARBA" id="ARBA00004323"/>
    </source>
</evidence>
<dbReference type="FunFam" id="3.90.550.50:FF:000001">
    <property type="entry name" value="Hexosyltransferase"/>
    <property type="match status" value="1"/>
</dbReference>
<dbReference type="PANTHER" id="PTHR11214:SF283">
    <property type="entry name" value="N-ACETYLLACTOSAMINIDE BETA-1,3-N-ACETYLGLUCOSAMINYLTRANSFERASE 4-LIKE"/>
    <property type="match status" value="1"/>
</dbReference>
<dbReference type="GO" id="GO:0016758">
    <property type="term" value="F:hexosyltransferase activity"/>
    <property type="evidence" value="ECO:0007669"/>
    <property type="project" value="InterPro"/>
</dbReference>
<gene>
    <name evidence="15" type="primary">LOC109479202</name>
</gene>
<evidence type="ECO:0000256" key="6">
    <source>
        <dbReference type="ARBA" id="ARBA00022692"/>
    </source>
</evidence>
<evidence type="ECO:0000313" key="15">
    <source>
        <dbReference type="RefSeq" id="XP_019636654.1"/>
    </source>
</evidence>
<comment type="pathway">
    <text evidence="2">Protein modification; protein glycosylation.</text>
</comment>
<evidence type="ECO:0000256" key="13">
    <source>
        <dbReference type="SAM" id="MobiDB-lite"/>
    </source>
</evidence>
<dbReference type="Gene3D" id="3.90.550.50">
    <property type="match status" value="1"/>
</dbReference>
<dbReference type="InterPro" id="IPR002659">
    <property type="entry name" value="Glyco_trans_31"/>
</dbReference>